<dbReference type="Proteomes" id="UP000187323">
    <property type="component" value="Unassembled WGS sequence"/>
</dbReference>
<dbReference type="NCBIfam" id="NF041067">
    <property type="entry name" value="DpdJ"/>
    <property type="match status" value="1"/>
</dbReference>
<sequence>MDWKQLFLNELEAEEAKYLSWGYVEGSFTDEELTSMAESFIERYEIHDLSVEELKNALLEDLKISMLPSKGGEVWRTRMAETVRLIARLRQWFPTKAWQASPTLVADFRFQERLRIYPKRHIKAQSLIDTTEGLLNSLEVDVLRNFLENKGFDYKLSEFQQEAAIQMFKDLQDEQSRGFIVTAGTGTGKTLSFYLPALTWIAARIDNTNWTKAVALYPRNELLKDQFMDTFKEVRELNQMKSLERPISIGAVFGDTPTNKDQVIHKWKMTAQGYVCPFLKCPDCKSDLIWTKPDHASNIERLICLKRGCSTVIEGEVMPLTRSRMRRNPPDILFTTTEMMNRYMSDHNYGSLIGIRSSQPPRIVLLDEVHTYTGTHGAQVALLLRRWQHVLGGVPLQFVGLSATLRDSGDFFSQLTGLARSKVAEVDSSYGESEAKGKEYQLLLRGDPASGTSLLSTTIQTAMLLRRMLDKTPRDGNVTTFGSKLFLFTDDLDVTNRLFHTLLDAEARDTKNKNYPKKLDREPLAALRSHYNDEAQQRMQNGQSWLFAETIGHDLTQSLTIGRTSSQDTGVDSKAEVIVSSPSLEVGFNDKLVGAVIQHKAPRDLASFVQRKGRAGRDPDMRPWMVTVLSDFGRDRYMYQSYETLFQPVLERQELPIMNRYVLRIQVVFAFMDWIAYELNQEEIKVGSLWQMFAQPLDQRYQDQYQKPRGETRKLIKRVKDDSSLRARMETYIRKALSISQQDVRAILWDPPRSLMLEVLPTLLRRLETNWGVVGDLRAKEAHISNHPLPEFVPSTLFSELSLPEVSIVLPSDKMEDQSMDIMQALNTFAPGRVSRRFGIAHSGESHWIAPPTLKPGETGESSELMISTFCSEDEYRYLGTFPYINIDDNVVELPVIRPWKLKPAQSDSNVDTKSNARLVWKSQIFPSVQAFIENVEEVSFNDGEYGRSVEIPTGLHWSSLLKNIRFFTHDSFSAVTVRRFAIGSEASVRLVTQSDPLELSIRFGLEPGKAAALGFVQQVDGIRFELKNIPETIISSVDLNKAKLRSFRTMYFQHSVMNDPLLKEKGNMFVLERMAEIYLSALLQTALFNDWSLTVACDYIHSNDFPKVMNNVMHVIFQVLEQEEISEIEEEAHYQRTHLKLKTLFEIPLVGERLKSLAVILWSKETQDWQNWAQKRWISTLGEAILAACLEISGPHRNGELLLDIGGGPQRQDDGSWSNKEQEIWITETIEGGSGIIEEIINQYQRDPRRFFRLIESALTPSDAEIVHSELSRILKETQINEELQNQLYEFRNANGYKETNKALEGIKQVMERSGILVTHPVMNGLFNRLLRPGSNQQTDQFMFELLQLWESEESRLGVEMDARVFAYVCSVDSGKSANLAAALDHIDPRATDDVNWRFNVIYGMIWPRGSQIRRRALESYNPFTPSVPTDRELLLNTVELHKRVDYSAPSWRDLMIESLISYGSVQLLVPQDNKLEISDIILSLTAAPLDLGFLHSYPRVEGITRDNGMFIIHFEIREALL</sequence>
<comment type="caution">
    <text evidence="5">The sequence shown here is derived from an EMBL/GenBank/DDBJ whole genome shotgun (WGS) entry which is preliminary data.</text>
</comment>
<evidence type="ECO:0000313" key="5">
    <source>
        <dbReference type="EMBL" id="OME16577.1"/>
    </source>
</evidence>
<keyword evidence="1" id="KW-0547">Nucleotide-binding</keyword>
<dbReference type="Gene3D" id="3.40.50.300">
    <property type="entry name" value="P-loop containing nucleotide triphosphate hydrolases"/>
    <property type="match status" value="2"/>
</dbReference>
<protein>
    <recommendedName>
        <fullName evidence="7">DEAD/DEAH box helicase</fullName>
    </recommendedName>
</protein>
<dbReference type="PROSITE" id="PS51192">
    <property type="entry name" value="HELICASE_ATP_BIND_1"/>
    <property type="match status" value="1"/>
</dbReference>
<evidence type="ECO:0000313" key="6">
    <source>
        <dbReference type="Proteomes" id="UP000187323"/>
    </source>
</evidence>
<evidence type="ECO:0008006" key="7">
    <source>
        <dbReference type="Google" id="ProtNLM"/>
    </source>
</evidence>
<proteinExistence type="predicted"/>
<feature type="domain" description="Helicase ATP-binding" evidence="3">
    <location>
        <begin position="170"/>
        <end position="423"/>
    </location>
</feature>
<dbReference type="PANTHER" id="PTHR47957">
    <property type="entry name" value="ATP-DEPENDENT HELICASE HRQ1"/>
    <property type="match status" value="1"/>
</dbReference>
<dbReference type="GO" id="GO:0005524">
    <property type="term" value="F:ATP binding"/>
    <property type="evidence" value="ECO:0007669"/>
    <property type="project" value="UniProtKB-KW"/>
</dbReference>
<dbReference type="RefSeq" id="WP_076136711.1">
    <property type="nucleotide sequence ID" value="NZ_MPTO01000019.1"/>
</dbReference>
<keyword evidence="2" id="KW-0067">ATP-binding</keyword>
<dbReference type="EMBL" id="MPTO01000019">
    <property type="protein sequence ID" value="OME16577.1"/>
    <property type="molecule type" value="Genomic_DNA"/>
</dbReference>
<dbReference type="PANTHER" id="PTHR47957:SF3">
    <property type="entry name" value="ATP-DEPENDENT HELICASE HRQ1"/>
    <property type="match status" value="1"/>
</dbReference>
<evidence type="ECO:0000256" key="1">
    <source>
        <dbReference type="ARBA" id="ARBA00022741"/>
    </source>
</evidence>
<accession>A0AB36J8R1</accession>
<reference evidence="5 6" key="1">
    <citation type="submission" date="2016-10" db="EMBL/GenBank/DDBJ databases">
        <title>Paenibacillus species isolates.</title>
        <authorList>
            <person name="Beno S.M."/>
        </authorList>
    </citation>
    <scope>NUCLEOTIDE SEQUENCE [LARGE SCALE GENOMIC DNA]</scope>
    <source>
        <strain evidence="5 6">FSL H7-0918</strain>
    </source>
</reference>
<dbReference type="GO" id="GO:0036297">
    <property type="term" value="P:interstrand cross-link repair"/>
    <property type="evidence" value="ECO:0007669"/>
    <property type="project" value="TreeGrafter"/>
</dbReference>
<dbReference type="InterPro" id="IPR011545">
    <property type="entry name" value="DEAD/DEAH_box_helicase_dom"/>
</dbReference>
<gene>
    <name evidence="5" type="ORF">BSK47_20175</name>
</gene>
<dbReference type="PROSITE" id="PS51194">
    <property type="entry name" value="HELICASE_CTER"/>
    <property type="match status" value="1"/>
</dbReference>
<evidence type="ECO:0000259" key="3">
    <source>
        <dbReference type="PROSITE" id="PS51192"/>
    </source>
</evidence>
<feature type="domain" description="Helicase C-terminal" evidence="4">
    <location>
        <begin position="493"/>
        <end position="663"/>
    </location>
</feature>
<dbReference type="Pfam" id="PF00270">
    <property type="entry name" value="DEAD"/>
    <property type="match status" value="2"/>
</dbReference>
<dbReference type="GO" id="GO:0003676">
    <property type="term" value="F:nucleic acid binding"/>
    <property type="evidence" value="ECO:0007669"/>
    <property type="project" value="InterPro"/>
</dbReference>
<dbReference type="InterPro" id="IPR001650">
    <property type="entry name" value="Helicase_C-like"/>
</dbReference>
<dbReference type="InterPro" id="IPR027417">
    <property type="entry name" value="P-loop_NTPase"/>
</dbReference>
<name>A0AB36J8R1_9BACL</name>
<evidence type="ECO:0000259" key="4">
    <source>
        <dbReference type="PROSITE" id="PS51194"/>
    </source>
</evidence>
<dbReference type="GO" id="GO:0043138">
    <property type="term" value="F:3'-5' DNA helicase activity"/>
    <property type="evidence" value="ECO:0007669"/>
    <property type="project" value="TreeGrafter"/>
</dbReference>
<dbReference type="SUPFAM" id="SSF52540">
    <property type="entry name" value="P-loop containing nucleoside triphosphate hydrolases"/>
    <property type="match status" value="1"/>
</dbReference>
<organism evidence="5 6">
    <name type="scientific">Paenibacillus odorifer</name>
    <dbReference type="NCBI Taxonomy" id="189426"/>
    <lineage>
        <taxon>Bacteria</taxon>
        <taxon>Bacillati</taxon>
        <taxon>Bacillota</taxon>
        <taxon>Bacilli</taxon>
        <taxon>Bacillales</taxon>
        <taxon>Paenibacillaceae</taxon>
        <taxon>Paenibacillus</taxon>
    </lineage>
</organism>
<dbReference type="GO" id="GO:0006289">
    <property type="term" value="P:nucleotide-excision repair"/>
    <property type="evidence" value="ECO:0007669"/>
    <property type="project" value="TreeGrafter"/>
</dbReference>
<evidence type="ECO:0000256" key="2">
    <source>
        <dbReference type="ARBA" id="ARBA00022840"/>
    </source>
</evidence>
<dbReference type="InterPro" id="IPR014001">
    <property type="entry name" value="Helicase_ATP-bd"/>
</dbReference>
<dbReference type="SMART" id="SM00487">
    <property type="entry name" value="DEXDc"/>
    <property type="match status" value="1"/>
</dbReference>